<dbReference type="SUPFAM" id="SSF52833">
    <property type="entry name" value="Thioredoxin-like"/>
    <property type="match status" value="1"/>
</dbReference>
<dbReference type="Gene3D" id="3.40.30.10">
    <property type="entry name" value="Glutaredoxin"/>
    <property type="match status" value="1"/>
</dbReference>
<dbReference type="Proteomes" id="UP000317332">
    <property type="component" value="Unassembled WGS sequence"/>
</dbReference>
<dbReference type="CDD" id="cd02947">
    <property type="entry name" value="TRX_family"/>
    <property type="match status" value="1"/>
</dbReference>
<dbReference type="Pfam" id="PF14595">
    <property type="entry name" value="Thioredoxin_9"/>
    <property type="match status" value="1"/>
</dbReference>
<evidence type="ECO:0000313" key="1">
    <source>
        <dbReference type="EMBL" id="TPV34645.1"/>
    </source>
</evidence>
<comment type="caution">
    <text evidence="1">The sequence shown here is derived from an EMBL/GenBank/DDBJ whole genome shotgun (WGS) entry which is preliminary data.</text>
</comment>
<accession>A0A506PN50</accession>
<organism evidence="1 2">
    <name type="scientific">Paucihalobacter ruber</name>
    <dbReference type="NCBI Taxonomy" id="2567861"/>
    <lineage>
        <taxon>Bacteria</taxon>
        <taxon>Pseudomonadati</taxon>
        <taxon>Bacteroidota</taxon>
        <taxon>Flavobacteriia</taxon>
        <taxon>Flavobacteriales</taxon>
        <taxon>Flavobacteriaceae</taxon>
        <taxon>Paucihalobacter</taxon>
    </lineage>
</organism>
<sequence>MDVVVAYSLDHIIKASLKTALTYKEYSELISDLVAIEASSGVDASPALVEYTKLNQKRMARWDKTITISDGVKSRIQSFDKHVTWLVLTETWCGDAAHVIPIINKVAELNPNISLKLVFRDEHPELMDRFLTNGGKSIPKLIMIDNDTNEVVNTFGPRPSEATAMVEDFKSTHGSLTDEFKGQLQAWYNKNKGQNIIEDLLVMLGV</sequence>
<gene>
    <name evidence="1" type="ORF">FJ651_03705</name>
</gene>
<keyword evidence="2" id="KW-1185">Reference proteome</keyword>
<dbReference type="EMBL" id="VHIQ01000002">
    <property type="protein sequence ID" value="TPV34645.1"/>
    <property type="molecule type" value="Genomic_DNA"/>
</dbReference>
<dbReference type="AlphaFoldDB" id="A0A506PN50"/>
<proteinExistence type="predicted"/>
<evidence type="ECO:0000313" key="2">
    <source>
        <dbReference type="Proteomes" id="UP000317332"/>
    </source>
</evidence>
<reference evidence="1 2" key="1">
    <citation type="submission" date="2019-06" db="EMBL/GenBank/DDBJ databases">
        <title>Flavobacteriaceae Paucihalobacterium erythroidium CWB-1, complete genome.</title>
        <authorList>
            <person name="Wu S."/>
        </authorList>
    </citation>
    <scope>NUCLEOTIDE SEQUENCE [LARGE SCALE GENOMIC DNA]</scope>
    <source>
        <strain evidence="1 2">CWB-1</strain>
    </source>
</reference>
<dbReference type="InterPro" id="IPR036249">
    <property type="entry name" value="Thioredoxin-like_sf"/>
</dbReference>
<protein>
    <submittedName>
        <fullName evidence="1">Thioredoxin family protein</fullName>
    </submittedName>
</protein>
<dbReference type="OrthoDB" id="6120799at2"/>
<name>A0A506PN50_9FLAO</name>
<dbReference type="RefSeq" id="WP_140989068.1">
    <property type="nucleotide sequence ID" value="NZ_VHIQ01000002.1"/>
</dbReference>